<dbReference type="AlphaFoldDB" id="A0AAV8RTJ9"/>
<organism evidence="1 2">
    <name type="scientific">Ensete ventricosum</name>
    <name type="common">Abyssinian banana</name>
    <name type="synonym">Musa ensete</name>
    <dbReference type="NCBI Taxonomy" id="4639"/>
    <lineage>
        <taxon>Eukaryota</taxon>
        <taxon>Viridiplantae</taxon>
        <taxon>Streptophyta</taxon>
        <taxon>Embryophyta</taxon>
        <taxon>Tracheophyta</taxon>
        <taxon>Spermatophyta</taxon>
        <taxon>Magnoliopsida</taxon>
        <taxon>Liliopsida</taxon>
        <taxon>Zingiberales</taxon>
        <taxon>Musaceae</taxon>
        <taxon>Ensete</taxon>
    </lineage>
</organism>
<dbReference type="PANTHER" id="PTHR34564:SF3">
    <property type="entry name" value="PEPTIDYL-PROLYL CIS-TRANS ISOMERASE G"/>
    <property type="match status" value="1"/>
</dbReference>
<proteinExistence type="predicted"/>
<sequence length="105" mass="11957">MRCLVLLIVDDDQLASEIEASPIISQKQQQISNREEIIKEKIILSQEKNIQRLNELVQSLQLQLLQCRGSNNTINDTEEIKAYGMPVDIGLTRLSPDSLSEQLHE</sequence>
<dbReference type="PANTHER" id="PTHR34564">
    <property type="entry name" value="PEPTIDYL-PROLYL CIS-TRANS ISOMERASE G"/>
    <property type="match status" value="1"/>
</dbReference>
<accession>A0AAV8RTJ9</accession>
<evidence type="ECO:0000313" key="2">
    <source>
        <dbReference type="Proteomes" id="UP001222027"/>
    </source>
</evidence>
<reference evidence="1 2" key="1">
    <citation type="submission" date="2022-12" db="EMBL/GenBank/DDBJ databases">
        <title>Chromosome-scale assembly of the Ensete ventricosum genome.</title>
        <authorList>
            <person name="Dussert Y."/>
            <person name="Stocks J."/>
            <person name="Wendawek A."/>
            <person name="Woldeyes F."/>
            <person name="Nichols R.A."/>
            <person name="Borrell J.S."/>
        </authorList>
    </citation>
    <scope>NUCLEOTIDE SEQUENCE [LARGE SCALE GENOMIC DNA]</scope>
    <source>
        <strain evidence="2">cv. Maze</strain>
        <tissue evidence="1">Seeds</tissue>
    </source>
</reference>
<evidence type="ECO:0000313" key="1">
    <source>
        <dbReference type="EMBL" id="KAJ8510233.1"/>
    </source>
</evidence>
<dbReference type="Proteomes" id="UP001222027">
    <property type="component" value="Unassembled WGS sequence"/>
</dbReference>
<keyword evidence="2" id="KW-1185">Reference proteome</keyword>
<gene>
    <name evidence="1" type="ORF">OPV22_000667</name>
</gene>
<name>A0AAV8RTJ9_ENSVE</name>
<comment type="caution">
    <text evidence="1">The sequence shown here is derived from an EMBL/GenBank/DDBJ whole genome shotgun (WGS) entry which is preliminary data.</text>
</comment>
<protein>
    <submittedName>
        <fullName evidence="1">Uncharacterized protein</fullName>
    </submittedName>
</protein>
<dbReference type="EMBL" id="JAQQAF010000001">
    <property type="protein sequence ID" value="KAJ8510233.1"/>
    <property type="molecule type" value="Genomic_DNA"/>
</dbReference>